<evidence type="ECO:0000259" key="1">
    <source>
        <dbReference type="Pfam" id="PF01471"/>
    </source>
</evidence>
<gene>
    <name evidence="2" type="ordered locus">Hore_18550</name>
</gene>
<dbReference type="eggNOG" id="COG1376">
    <property type="taxonomic scope" value="Bacteria"/>
</dbReference>
<dbReference type="eggNOG" id="COG3409">
    <property type="taxonomic scope" value="Bacteria"/>
</dbReference>
<dbReference type="Pfam" id="PF01471">
    <property type="entry name" value="PG_binding_1"/>
    <property type="match status" value="1"/>
</dbReference>
<dbReference type="EMBL" id="CP001098">
    <property type="protein sequence ID" value="ACL70604.1"/>
    <property type="molecule type" value="Genomic_DNA"/>
</dbReference>
<reference evidence="2 3" key="1">
    <citation type="journal article" date="2009" name="PLoS ONE">
        <title>Genome analysis of the anaerobic thermohalophilic bacterium Halothermothrix orenii.</title>
        <authorList>
            <person name="Mavromatis K."/>
            <person name="Ivanova N."/>
            <person name="Anderson I."/>
            <person name="Lykidis A."/>
            <person name="Hooper S.D."/>
            <person name="Sun H."/>
            <person name="Kunin V."/>
            <person name="Lapidus A."/>
            <person name="Hugenholtz P."/>
            <person name="Patel B."/>
            <person name="Kyrpides N.C."/>
        </authorList>
    </citation>
    <scope>NUCLEOTIDE SEQUENCE [LARGE SCALE GENOMIC DNA]</scope>
    <source>
        <strain evidence="3">H 168 / OCM 544 / DSM 9562</strain>
    </source>
</reference>
<dbReference type="InterPro" id="IPR036366">
    <property type="entry name" value="PGBDSf"/>
</dbReference>
<keyword evidence="3" id="KW-1185">Reference proteome</keyword>
<protein>
    <submittedName>
        <fullName evidence="2">Peptidoglycan-binding domain 1 protein</fullName>
    </submittedName>
</protein>
<accession>B8CZ85</accession>
<dbReference type="AlphaFoldDB" id="B8CZ85"/>
<evidence type="ECO:0000313" key="2">
    <source>
        <dbReference type="EMBL" id="ACL70604.1"/>
    </source>
</evidence>
<dbReference type="KEGG" id="hor:Hore_18550"/>
<organism evidence="2 3">
    <name type="scientific">Halothermothrix orenii (strain H 168 / OCM 544 / DSM 9562)</name>
    <dbReference type="NCBI Taxonomy" id="373903"/>
    <lineage>
        <taxon>Bacteria</taxon>
        <taxon>Bacillati</taxon>
        <taxon>Bacillota</taxon>
        <taxon>Clostridia</taxon>
        <taxon>Halanaerobiales</taxon>
        <taxon>Halothermotrichaceae</taxon>
        <taxon>Halothermothrix</taxon>
    </lineage>
</organism>
<dbReference type="InterPro" id="IPR002477">
    <property type="entry name" value="Peptidoglycan-bd-like"/>
</dbReference>
<dbReference type="InterPro" id="IPR036365">
    <property type="entry name" value="PGBD-like_sf"/>
</dbReference>
<proteinExistence type="predicted"/>
<dbReference type="HOGENOM" id="CLU_1228519_0_0_9"/>
<dbReference type="STRING" id="373903.Hore_18550"/>
<feature type="domain" description="Peptidoglycan binding-like" evidence="1">
    <location>
        <begin position="3"/>
        <end position="56"/>
    </location>
</feature>
<sequence>MMRGDDVEQVQTFLNQQGYDVTVDGILGPETAGAVRDYQEDKGLSVDGVVGPNTREEIKKDLGIEDVRHEIYFHDTEKVYWTDNTGKIIKSWQASDDIIGGKNREGETRESLPAGEYIATGYMTGINYGRAYGTGYIDTGDSRGRDIHGGGSRLTSKDEVAQDFVNKVGAYAPRQELLPTYGCIRMHNEDVEELCNLISDEGNNIPLHVSETIEINDDKIINYTQ</sequence>
<name>B8CZ85_HALOH</name>
<dbReference type="Proteomes" id="UP000000719">
    <property type="component" value="Chromosome"/>
</dbReference>
<dbReference type="SUPFAM" id="SSF47090">
    <property type="entry name" value="PGBD-like"/>
    <property type="match status" value="1"/>
</dbReference>
<evidence type="ECO:0000313" key="3">
    <source>
        <dbReference type="Proteomes" id="UP000000719"/>
    </source>
</evidence>
<dbReference type="Gene3D" id="1.10.101.10">
    <property type="entry name" value="PGBD-like superfamily/PGBD"/>
    <property type="match status" value="1"/>
</dbReference>